<gene>
    <name evidence="1" type="ORF">Tco_1004278</name>
</gene>
<reference evidence="1" key="1">
    <citation type="journal article" date="2022" name="Int. J. Mol. Sci.">
        <title>Draft Genome of Tanacetum Coccineum: Genomic Comparison of Closely Related Tanacetum-Family Plants.</title>
        <authorList>
            <person name="Yamashiro T."/>
            <person name="Shiraishi A."/>
            <person name="Nakayama K."/>
            <person name="Satake H."/>
        </authorList>
    </citation>
    <scope>NUCLEOTIDE SEQUENCE</scope>
</reference>
<keyword evidence="2" id="KW-1185">Reference proteome</keyword>
<sequence length="203" mass="23292">YIGCIRSVSGLNPFGDPNRRQSTRRKIEIKNLKSRYQETPSLIICKFPYEDIEKEKLRNRFPLKTLMEQNPLSYKCNKAAINQGEKYSCLDHGPQPGPFSRHIKDSLGTAPLTFFSSSVDKITKNPCKELVGKYNPTDPKKIPLEVLATQGKTSIFQFHFNTFENTTDLTLDEVFDIKTTAESISSIVEKTYKDKFTYIDNTY</sequence>
<proteinExistence type="predicted"/>
<organism evidence="1 2">
    <name type="scientific">Tanacetum coccineum</name>
    <dbReference type="NCBI Taxonomy" id="301880"/>
    <lineage>
        <taxon>Eukaryota</taxon>
        <taxon>Viridiplantae</taxon>
        <taxon>Streptophyta</taxon>
        <taxon>Embryophyta</taxon>
        <taxon>Tracheophyta</taxon>
        <taxon>Spermatophyta</taxon>
        <taxon>Magnoliopsida</taxon>
        <taxon>eudicotyledons</taxon>
        <taxon>Gunneridae</taxon>
        <taxon>Pentapetalae</taxon>
        <taxon>asterids</taxon>
        <taxon>campanulids</taxon>
        <taxon>Asterales</taxon>
        <taxon>Asteraceae</taxon>
        <taxon>Asteroideae</taxon>
        <taxon>Anthemideae</taxon>
        <taxon>Anthemidinae</taxon>
        <taxon>Tanacetum</taxon>
    </lineage>
</organism>
<evidence type="ECO:0000313" key="2">
    <source>
        <dbReference type="Proteomes" id="UP001151760"/>
    </source>
</evidence>
<evidence type="ECO:0000313" key="1">
    <source>
        <dbReference type="EMBL" id="GJT60745.1"/>
    </source>
</evidence>
<dbReference type="EMBL" id="BQNB010017227">
    <property type="protein sequence ID" value="GJT60745.1"/>
    <property type="molecule type" value="Genomic_DNA"/>
</dbReference>
<protein>
    <submittedName>
        <fullName evidence="1">Uncharacterized protein</fullName>
    </submittedName>
</protein>
<dbReference type="Proteomes" id="UP001151760">
    <property type="component" value="Unassembled WGS sequence"/>
</dbReference>
<dbReference type="Gene3D" id="2.40.50.140">
    <property type="entry name" value="Nucleic acid-binding proteins"/>
    <property type="match status" value="1"/>
</dbReference>
<name>A0ABQ5FBN0_9ASTR</name>
<feature type="non-terminal residue" evidence="1">
    <location>
        <position position="1"/>
    </location>
</feature>
<reference evidence="1" key="2">
    <citation type="submission" date="2022-01" db="EMBL/GenBank/DDBJ databases">
        <authorList>
            <person name="Yamashiro T."/>
            <person name="Shiraishi A."/>
            <person name="Satake H."/>
            <person name="Nakayama K."/>
        </authorList>
    </citation>
    <scope>NUCLEOTIDE SEQUENCE</scope>
</reference>
<accession>A0ABQ5FBN0</accession>
<dbReference type="InterPro" id="IPR012340">
    <property type="entry name" value="NA-bd_OB-fold"/>
</dbReference>
<comment type="caution">
    <text evidence="1">The sequence shown here is derived from an EMBL/GenBank/DDBJ whole genome shotgun (WGS) entry which is preliminary data.</text>
</comment>